<dbReference type="eggNOG" id="ENOG502SG9U">
    <property type="taxonomic scope" value="Eukaryota"/>
</dbReference>
<dbReference type="Pfam" id="PF00583">
    <property type="entry name" value="Acetyltransf_1"/>
    <property type="match status" value="1"/>
</dbReference>
<proteinExistence type="predicted"/>
<dbReference type="OMA" id="CVRMYTH"/>
<name>B3S776_TRIAD</name>
<evidence type="ECO:0000313" key="3">
    <source>
        <dbReference type="Proteomes" id="UP000009022"/>
    </source>
</evidence>
<sequence>METNNTNSDFRIVTASAKDMNWISTMTKLQKWNPGLKDAVAFHLVDPNGFFIGLLNDKPMCCISAVKYPNTTYGYIGCYIVEENYRGKGYGLRIFKHAMDYLTGCYIGLDAVISQQKNYEKSGFQFAHAVRRYIGIIQRKSQICKNIRYAKDISMDKIVEYDARHSFCQRTHFLASWIHVGTDQCLVYIEDDGTIRGLGGIRLAVDGYRVGPLFAETPEIAENLLYALCPSESDTKVDFDVPEPNSDGICLAERLNLQHIEESRRMYTGARTKLPLPNIFAFACTELG</sequence>
<dbReference type="Gene3D" id="3.40.630.90">
    <property type="match status" value="1"/>
</dbReference>
<gene>
    <name evidence="2" type="ORF">TRIADDRAFT_60070</name>
</gene>
<dbReference type="PANTHER" id="PTHR47237">
    <property type="entry name" value="SLL0310 PROTEIN"/>
    <property type="match status" value="1"/>
</dbReference>
<dbReference type="EMBL" id="DS985253">
    <property type="protein sequence ID" value="EDV21523.1"/>
    <property type="molecule type" value="Genomic_DNA"/>
</dbReference>
<dbReference type="InterPro" id="IPR000182">
    <property type="entry name" value="GNAT_dom"/>
</dbReference>
<dbReference type="InterPro" id="IPR016181">
    <property type="entry name" value="Acyl_CoA_acyltransferase"/>
</dbReference>
<feature type="domain" description="N-acetyltransferase" evidence="1">
    <location>
        <begin position="8"/>
        <end position="154"/>
    </location>
</feature>
<dbReference type="STRING" id="10228.B3S776"/>
<dbReference type="InParanoid" id="B3S776"/>
<dbReference type="RefSeq" id="XP_002116123.1">
    <property type="nucleotide sequence ID" value="XM_002116087.1"/>
</dbReference>
<dbReference type="PhylomeDB" id="B3S776"/>
<reference evidence="2 3" key="1">
    <citation type="journal article" date="2008" name="Nature">
        <title>The Trichoplax genome and the nature of placozoans.</title>
        <authorList>
            <person name="Srivastava M."/>
            <person name="Begovic E."/>
            <person name="Chapman J."/>
            <person name="Putnam N.H."/>
            <person name="Hellsten U."/>
            <person name="Kawashima T."/>
            <person name="Kuo A."/>
            <person name="Mitros T."/>
            <person name="Salamov A."/>
            <person name="Carpenter M.L."/>
            <person name="Signorovitch A.Y."/>
            <person name="Moreno M.A."/>
            <person name="Kamm K."/>
            <person name="Grimwood J."/>
            <person name="Schmutz J."/>
            <person name="Shapiro H."/>
            <person name="Grigoriev I.V."/>
            <person name="Buss L.W."/>
            <person name="Schierwater B."/>
            <person name="Dellaporta S.L."/>
            <person name="Rokhsar D.S."/>
        </authorList>
    </citation>
    <scope>NUCLEOTIDE SEQUENCE [LARGE SCALE GENOMIC DNA]</scope>
    <source>
        <strain evidence="2 3">Grell-BS-1999</strain>
    </source>
</reference>
<dbReference type="HOGENOM" id="CLU_054109_0_0_1"/>
<organism evidence="2 3">
    <name type="scientific">Trichoplax adhaerens</name>
    <name type="common">Trichoplax reptans</name>
    <dbReference type="NCBI Taxonomy" id="10228"/>
    <lineage>
        <taxon>Eukaryota</taxon>
        <taxon>Metazoa</taxon>
        <taxon>Placozoa</taxon>
        <taxon>Uniplacotomia</taxon>
        <taxon>Trichoplacea</taxon>
        <taxon>Trichoplacidae</taxon>
        <taxon>Trichoplax</taxon>
    </lineage>
</organism>
<dbReference type="Gene3D" id="3.40.630.30">
    <property type="match status" value="1"/>
</dbReference>
<evidence type="ECO:0000313" key="2">
    <source>
        <dbReference type="EMBL" id="EDV21523.1"/>
    </source>
</evidence>
<protein>
    <recommendedName>
        <fullName evidence="1">N-acetyltransferase domain-containing protein</fullName>
    </recommendedName>
</protein>
<dbReference type="OrthoDB" id="5771378at2759"/>
<evidence type="ECO:0000259" key="1">
    <source>
        <dbReference type="PROSITE" id="PS51186"/>
    </source>
</evidence>
<dbReference type="SUPFAM" id="SSF55729">
    <property type="entry name" value="Acyl-CoA N-acyltransferases (Nat)"/>
    <property type="match status" value="1"/>
</dbReference>
<dbReference type="CTD" id="6757336"/>
<dbReference type="GeneID" id="6757336"/>
<dbReference type="InterPro" id="IPR052729">
    <property type="entry name" value="Acyl/Acetyltrans_Enzymes"/>
</dbReference>
<accession>B3S776</accession>
<dbReference type="Proteomes" id="UP000009022">
    <property type="component" value="Unassembled WGS sequence"/>
</dbReference>
<dbReference type="CDD" id="cd04301">
    <property type="entry name" value="NAT_SF"/>
    <property type="match status" value="1"/>
</dbReference>
<keyword evidence="3" id="KW-1185">Reference proteome</keyword>
<dbReference type="GO" id="GO:0016747">
    <property type="term" value="F:acyltransferase activity, transferring groups other than amino-acyl groups"/>
    <property type="evidence" value="ECO:0007669"/>
    <property type="project" value="InterPro"/>
</dbReference>
<dbReference type="AlphaFoldDB" id="B3S776"/>
<dbReference type="PANTHER" id="PTHR47237:SF1">
    <property type="entry name" value="SLL0310 PROTEIN"/>
    <property type="match status" value="1"/>
</dbReference>
<dbReference type="InterPro" id="IPR041496">
    <property type="entry name" value="YitH/HolE_GNAT"/>
</dbReference>
<dbReference type="PROSITE" id="PS51186">
    <property type="entry name" value="GNAT"/>
    <property type="match status" value="1"/>
</dbReference>
<dbReference type="Pfam" id="PF18014">
    <property type="entry name" value="Acetyltransf_18"/>
    <property type="match status" value="1"/>
</dbReference>
<dbReference type="KEGG" id="tad:TRIADDRAFT_60070"/>